<keyword evidence="6" id="KW-1185">Reference proteome</keyword>
<evidence type="ECO:0000313" key="6">
    <source>
        <dbReference type="Proteomes" id="UP000578531"/>
    </source>
</evidence>
<keyword evidence="1" id="KW-0147">Chitin-binding</keyword>
<feature type="domain" description="LysM" evidence="4">
    <location>
        <begin position="602"/>
        <end position="652"/>
    </location>
</feature>
<protein>
    <recommendedName>
        <fullName evidence="4">LysM domain-containing protein</fullName>
    </recommendedName>
</protein>
<dbReference type="Pfam" id="PF01476">
    <property type="entry name" value="LysM"/>
    <property type="match status" value="2"/>
</dbReference>
<dbReference type="CDD" id="cd00118">
    <property type="entry name" value="LysM"/>
    <property type="match status" value="1"/>
</dbReference>
<dbReference type="SUPFAM" id="SSF54106">
    <property type="entry name" value="LysM domain"/>
    <property type="match status" value="1"/>
</dbReference>
<dbReference type="RefSeq" id="XP_037165167.1">
    <property type="nucleotide sequence ID" value="XM_037307907.1"/>
</dbReference>
<dbReference type="InterPro" id="IPR036779">
    <property type="entry name" value="LysM_dom_sf"/>
</dbReference>
<dbReference type="InterPro" id="IPR018392">
    <property type="entry name" value="LysM"/>
</dbReference>
<dbReference type="Gene3D" id="3.10.350.10">
    <property type="entry name" value="LysM domain"/>
    <property type="match status" value="4"/>
</dbReference>
<dbReference type="GeneID" id="59287656"/>
<dbReference type="EMBL" id="JACCJC010000022">
    <property type="protein sequence ID" value="KAF6235800.1"/>
    <property type="molecule type" value="Genomic_DNA"/>
</dbReference>
<feature type="region of interest" description="Disordered" evidence="3">
    <location>
        <begin position="150"/>
        <end position="181"/>
    </location>
</feature>
<organism evidence="5 6">
    <name type="scientific">Letharia columbiana</name>
    <dbReference type="NCBI Taxonomy" id="112416"/>
    <lineage>
        <taxon>Eukaryota</taxon>
        <taxon>Fungi</taxon>
        <taxon>Dikarya</taxon>
        <taxon>Ascomycota</taxon>
        <taxon>Pezizomycotina</taxon>
        <taxon>Lecanoromycetes</taxon>
        <taxon>OSLEUM clade</taxon>
        <taxon>Lecanoromycetidae</taxon>
        <taxon>Lecanorales</taxon>
        <taxon>Lecanorineae</taxon>
        <taxon>Parmeliaceae</taxon>
        <taxon>Letharia</taxon>
    </lineage>
</organism>
<evidence type="ECO:0000256" key="2">
    <source>
        <dbReference type="ARBA" id="ARBA00023026"/>
    </source>
</evidence>
<dbReference type="Proteomes" id="UP000578531">
    <property type="component" value="Unassembled WGS sequence"/>
</dbReference>
<accession>A0A8H6FVY1</accession>
<dbReference type="PANTHER" id="PTHR34997">
    <property type="entry name" value="AM15"/>
    <property type="match status" value="1"/>
</dbReference>
<comment type="caution">
    <text evidence="5">The sequence shown here is derived from an EMBL/GenBank/DDBJ whole genome shotgun (WGS) entry which is preliminary data.</text>
</comment>
<keyword evidence="2" id="KW-0843">Virulence</keyword>
<dbReference type="AlphaFoldDB" id="A0A8H6FVY1"/>
<feature type="region of interest" description="Disordered" evidence="3">
    <location>
        <begin position="469"/>
        <end position="503"/>
    </location>
</feature>
<dbReference type="GO" id="GO:0008061">
    <property type="term" value="F:chitin binding"/>
    <property type="evidence" value="ECO:0007669"/>
    <property type="project" value="UniProtKB-KW"/>
</dbReference>
<proteinExistence type="predicted"/>
<evidence type="ECO:0000259" key="4">
    <source>
        <dbReference type="PROSITE" id="PS51782"/>
    </source>
</evidence>
<evidence type="ECO:0000313" key="5">
    <source>
        <dbReference type="EMBL" id="KAF6235800.1"/>
    </source>
</evidence>
<feature type="domain" description="LysM" evidence="4">
    <location>
        <begin position="689"/>
        <end position="739"/>
    </location>
</feature>
<sequence>MSSNSIPGSPDSMGALILALATWGAMILPAYSQFNMWPSVDSIRLASAMDFSVDCLNAMNTTVTCEPDLFRMAGQVDLYYWVQDNITDLCTPSCIQSSSDWLEGIYNTCDGQTITIDSKMVPVASVAIRYSDGVGLTCLTDVLTLSYNQTSGSDPNTTASPISVNGTSTAPGNDNSIPGNGTTVELNNSTFNYCFLEAQNWVGIDITAPDCTLDSSQTLCTDPDAANRIANLYNDTVLCSNCFLSVMWWRINSPFLPDTDESDYLIEQYQDITDVCNVTMPPSLIRALPSYPAAPSPPYLTPGTDPNANLTASISGTCGGQTISRSNSKRDGMEVAERDSELLELENDYSGYARVKRASAGSCDSLSQSYGVTTGDLQSITGNDDCSFSASSICVPLKCEVAQVGNDQSCASIASSLSTSSINVTITLFLQWNPNIIGLCDNLTTDQYICSGPLGGGYTLPAPISGINSNAGAQQRGGQGSGTNPNGPDGPDGPTPNSTTSAPTQLGIAKNCNAYAYADTNSTCYDMSQSFRITLAQLTTWNPVLGYPDGHNCTTQFWAGYDYCVGLPGNSISSSSTSTKSSLTISSLPYPTKSDITPACDKYAEAKTGDYCYIFAQNNNITTDELYSWNGILGSNGTSCSTEFQAGYDYCVGVSTKSATIISAPVPTSSTTTSSVLPNQSGLASNCNKIVAAQKGDTCYSFAQNNDITTTQLYTWNPVLGTNGANCSSDFWTGEGYCVGVS</sequence>
<evidence type="ECO:0000256" key="3">
    <source>
        <dbReference type="SAM" id="MobiDB-lite"/>
    </source>
</evidence>
<reference evidence="5 6" key="1">
    <citation type="journal article" date="2020" name="Genomics">
        <title>Complete, high-quality genomes from long-read metagenomic sequencing of two wolf lichen thalli reveals enigmatic genome architecture.</title>
        <authorList>
            <person name="McKenzie S.K."/>
            <person name="Walston R.F."/>
            <person name="Allen J.L."/>
        </authorList>
    </citation>
    <scope>NUCLEOTIDE SEQUENCE [LARGE SCALE GENOMIC DNA]</scope>
    <source>
        <strain evidence="5">WasteWater2</strain>
    </source>
</reference>
<dbReference type="InterPro" id="IPR052210">
    <property type="entry name" value="LysM1-like"/>
</dbReference>
<feature type="domain" description="LysM" evidence="4">
    <location>
        <begin position="398"/>
        <end position="451"/>
    </location>
</feature>
<gene>
    <name evidence="5" type="ORF">HO173_005995</name>
</gene>
<dbReference type="PANTHER" id="PTHR34997:SF18">
    <property type="entry name" value="LYSM DOMAIN-CONTAINING PROTEIN"/>
    <property type="match status" value="1"/>
</dbReference>
<dbReference type="PROSITE" id="PS51782">
    <property type="entry name" value="LYSM"/>
    <property type="match status" value="3"/>
</dbReference>
<name>A0A8H6FVY1_9LECA</name>
<dbReference type="OrthoDB" id="1193027at2759"/>
<evidence type="ECO:0000256" key="1">
    <source>
        <dbReference type="ARBA" id="ARBA00022669"/>
    </source>
</evidence>